<gene>
    <name evidence="6" type="ORF">HMPREF1015_00902</name>
</gene>
<dbReference type="GO" id="GO:0050660">
    <property type="term" value="F:flavin adenine dinucleotide binding"/>
    <property type="evidence" value="ECO:0007669"/>
    <property type="project" value="InterPro"/>
</dbReference>
<evidence type="ECO:0008006" key="8">
    <source>
        <dbReference type="Google" id="ProtNLM"/>
    </source>
</evidence>
<dbReference type="InterPro" id="IPR013107">
    <property type="entry name" value="Acyl-CoA_DH_C"/>
</dbReference>
<dbReference type="PANTHER" id="PTHR43884:SF25">
    <property type="entry name" value="ACYL-COA DEHYDROGENASE YDBM-RELATED"/>
    <property type="match status" value="1"/>
</dbReference>
<evidence type="ECO:0000259" key="5">
    <source>
        <dbReference type="Pfam" id="PF08028"/>
    </source>
</evidence>
<dbReference type="PANTHER" id="PTHR43884">
    <property type="entry name" value="ACYL-COA DEHYDROGENASE"/>
    <property type="match status" value="1"/>
</dbReference>
<evidence type="ECO:0000256" key="2">
    <source>
        <dbReference type="ARBA" id="ARBA00023002"/>
    </source>
</evidence>
<evidence type="ECO:0000256" key="1">
    <source>
        <dbReference type="ARBA" id="ARBA00022630"/>
    </source>
</evidence>
<dbReference type="GO" id="GO:0003995">
    <property type="term" value="F:acyl-CoA dehydrogenase activity"/>
    <property type="evidence" value="ECO:0007669"/>
    <property type="project" value="TreeGrafter"/>
</dbReference>
<reference evidence="6 7" key="1">
    <citation type="submission" date="2011-09" db="EMBL/GenBank/DDBJ databases">
        <title>The Genome Sequence of Bacillus smithii 7_3_47FAA.</title>
        <authorList>
            <consortium name="The Broad Institute Genome Sequencing Platform"/>
            <person name="Earl A."/>
            <person name="Ward D."/>
            <person name="Feldgarden M."/>
            <person name="Gevers D."/>
            <person name="Daigneault M."/>
            <person name="Strauss J."/>
            <person name="Allen-Vercoe E."/>
            <person name="Young S.K."/>
            <person name="Zeng Q."/>
            <person name="Gargeya S."/>
            <person name="Fitzgerald M."/>
            <person name="Haas B."/>
            <person name="Abouelleil A."/>
            <person name="Alvarado L."/>
            <person name="Arachchi H.M."/>
            <person name="Berlin A."/>
            <person name="Brown A."/>
            <person name="Chapman S.B."/>
            <person name="Chen Z."/>
            <person name="Dunbar C."/>
            <person name="Freedman E."/>
            <person name="Gearin G."/>
            <person name="Goldberg J."/>
            <person name="Griggs A."/>
            <person name="Gujja S."/>
            <person name="Heiman D."/>
            <person name="Howarth C."/>
            <person name="Larson L."/>
            <person name="Lui A."/>
            <person name="MacDonald P.J.P."/>
            <person name="Montmayeur A."/>
            <person name="Murphy C."/>
            <person name="Neiman D."/>
            <person name="Pearson M."/>
            <person name="Priest M."/>
            <person name="Roberts A."/>
            <person name="Saif S."/>
            <person name="Shea T."/>
            <person name="Shenoy N."/>
            <person name="Sisk P."/>
            <person name="Stolte C."/>
            <person name="Sykes S."/>
            <person name="Wortman J."/>
            <person name="Nusbaum C."/>
            <person name="Birren B."/>
        </authorList>
    </citation>
    <scope>NUCLEOTIDE SEQUENCE [LARGE SCALE GENOMIC DNA]</scope>
    <source>
        <strain evidence="6 7">7_3_47FAA</strain>
    </source>
</reference>
<dbReference type="Gene3D" id="1.20.140.10">
    <property type="entry name" value="Butyryl-CoA Dehydrogenase, subunit A, domain 3"/>
    <property type="match status" value="1"/>
</dbReference>
<proteinExistence type="predicted"/>
<evidence type="ECO:0000313" key="6">
    <source>
        <dbReference type="EMBL" id="EHL76956.1"/>
    </source>
</evidence>
<dbReference type="AlphaFoldDB" id="G9QMY5"/>
<dbReference type="PIRSF" id="PIRSF016578">
    <property type="entry name" value="HsaA"/>
    <property type="match status" value="1"/>
</dbReference>
<feature type="domain" description="Acyl-CoA oxidase/dehydrogenase middle" evidence="3">
    <location>
        <begin position="122"/>
        <end position="215"/>
    </location>
</feature>
<keyword evidence="2" id="KW-0560">Oxidoreductase</keyword>
<dbReference type="Pfam" id="PF08028">
    <property type="entry name" value="Acyl-CoA_dh_2"/>
    <property type="match status" value="1"/>
</dbReference>
<dbReference type="InterPro" id="IPR006091">
    <property type="entry name" value="Acyl-CoA_Oxase/DH_mid-dom"/>
</dbReference>
<dbReference type="SUPFAM" id="SSF47203">
    <property type="entry name" value="Acyl-CoA dehydrogenase C-terminal domain-like"/>
    <property type="match status" value="1"/>
</dbReference>
<keyword evidence="1" id="KW-0285">Flavoprotein</keyword>
<dbReference type="EMBL" id="ACWF01000120">
    <property type="protein sequence ID" value="EHL76956.1"/>
    <property type="molecule type" value="Genomic_DNA"/>
</dbReference>
<dbReference type="InterPro" id="IPR036250">
    <property type="entry name" value="AcylCo_DH-like_C"/>
</dbReference>
<feature type="domain" description="Acyl-CoA dehydrogenase/oxidase N-terminal" evidence="4">
    <location>
        <begin position="14"/>
        <end position="94"/>
    </location>
</feature>
<dbReference type="RefSeq" id="WP_003354661.1">
    <property type="nucleotide sequence ID" value="NZ_JH414757.1"/>
</dbReference>
<evidence type="ECO:0000313" key="7">
    <source>
        <dbReference type="Proteomes" id="UP000011747"/>
    </source>
</evidence>
<feature type="domain" description="Acyl-CoA dehydrogenase C-terminal" evidence="5">
    <location>
        <begin position="241"/>
        <end position="358"/>
    </location>
</feature>
<protein>
    <recommendedName>
        <fullName evidence="8">Acyl-CoA dehydrogenase</fullName>
    </recommendedName>
</protein>
<evidence type="ECO:0000259" key="4">
    <source>
        <dbReference type="Pfam" id="PF02771"/>
    </source>
</evidence>
<keyword evidence="7" id="KW-1185">Reference proteome</keyword>
<accession>G9QMY5</accession>
<comment type="caution">
    <text evidence="6">The sequence shown here is derived from an EMBL/GenBank/DDBJ whole genome shotgun (WGS) entry which is preliminary data.</text>
</comment>
<organism evidence="6 7">
    <name type="scientific">Bacillus smithii 7_3_47FAA</name>
    <dbReference type="NCBI Taxonomy" id="665952"/>
    <lineage>
        <taxon>Bacteria</taxon>
        <taxon>Bacillati</taxon>
        <taxon>Bacillota</taxon>
        <taxon>Bacilli</taxon>
        <taxon>Bacillales</taxon>
        <taxon>Bacillaceae</taxon>
        <taxon>Bacillus</taxon>
    </lineage>
</organism>
<dbReference type="Pfam" id="PF02771">
    <property type="entry name" value="Acyl-CoA_dh_N"/>
    <property type="match status" value="1"/>
</dbReference>
<dbReference type="InterPro" id="IPR009100">
    <property type="entry name" value="AcylCoA_DH/oxidase_NM_dom_sf"/>
</dbReference>
<dbReference type="InterPro" id="IPR046373">
    <property type="entry name" value="Acyl-CoA_Oxase/DH_mid-dom_sf"/>
</dbReference>
<dbReference type="Gene3D" id="2.40.110.10">
    <property type="entry name" value="Butyryl-CoA Dehydrogenase, subunit A, domain 2"/>
    <property type="match status" value="1"/>
</dbReference>
<dbReference type="HOGENOM" id="CLU_018204_3_2_9"/>
<dbReference type="InterPro" id="IPR037069">
    <property type="entry name" value="AcylCoA_DH/ox_N_sf"/>
</dbReference>
<dbReference type="Pfam" id="PF02770">
    <property type="entry name" value="Acyl-CoA_dh_M"/>
    <property type="match status" value="1"/>
</dbReference>
<dbReference type="Proteomes" id="UP000011747">
    <property type="component" value="Unassembled WGS sequence"/>
</dbReference>
<evidence type="ECO:0000259" key="3">
    <source>
        <dbReference type="Pfam" id="PF02770"/>
    </source>
</evidence>
<dbReference type="Gene3D" id="1.10.540.10">
    <property type="entry name" value="Acyl-CoA dehydrogenase/oxidase, N-terminal domain"/>
    <property type="match status" value="1"/>
</dbReference>
<name>G9QMY5_9BACI</name>
<dbReference type="InterPro" id="IPR013786">
    <property type="entry name" value="AcylCoA_DH/ox_N"/>
</dbReference>
<dbReference type="CDD" id="cd00567">
    <property type="entry name" value="ACAD"/>
    <property type="match status" value="1"/>
</dbReference>
<dbReference type="SUPFAM" id="SSF56645">
    <property type="entry name" value="Acyl-CoA dehydrogenase NM domain-like"/>
    <property type="match status" value="1"/>
</dbReference>
<sequence length="382" mass="42728">MNFARTKEEQDRLEQIGELAVRFSERAGKIDEAGDFPYENMEDLKKAGYTTWTLDKEFGGKGISLYEFLLYQEKIAEGDGSTALAIGWHMGTMMDLSTRRPWNQNVWKEVVEKVKKGALINTAATEPQTGSPTRGGLPQTTAVFENGQWVINGRKTHTTLSPVLDFILVKAYIPQRKKVGIFLIPKETKGVSVEETWNTISMRGTGSHDLLLKDVRIDEKYFVETVDPVNNQSAGWLLHIPACYLGIAGAARNYALRFSTEYSPNSIEGTISDLPNIRHLIGQMELELLQARTFMYAIAEKWDRSESKVELQAALGAVKHVAVNASIRVVDAAMRIAGSKSLFFENPLQRYYRDIRAGLHNPPMDDAVIAMLAQKALDGIQN</sequence>
<dbReference type="PATRIC" id="fig|665952.3.peg.2473"/>